<organism evidence="2 3">
    <name type="scientific">Mycobacterium ulcerans str. Harvey</name>
    <dbReference type="NCBI Taxonomy" id="1299332"/>
    <lineage>
        <taxon>Bacteria</taxon>
        <taxon>Bacillati</taxon>
        <taxon>Actinomycetota</taxon>
        <taxon>Actinomycetes</taxon>
        <taxon>Mycobacteriales</taxon>
        <taxon>Mycobacteriaceae</taxon>
        <taxon>Mycobacterium</taxon>
        <taxon>Mycobacterium ulcerans group</taxon>
    </lineage>
</organism>
<sequence length="69" mass="7476">MVALEKTPEQLDVLADAGVVDAGGRGLLVLLDALRSTITGQTPARSVYEPARARRRSGRGCRHPYRSSR</sequence>
<dbReference type="Proteomes" id="UP000020681">
    <property type="component" value="Unassembled WGS sequence"/>
</dbReference>
<feature type="compositionally biased region" description="Basic residues" evidence="1">
    <location>
        <begin position="53"/>
        <end position="69"/>
    </location>
</feature>
<gene>
    <name evidence="2" type="ORF">I551_3125</name>
</gene>
<comment type="caution">
    <text evidence="2">The sequence shown here is derived from an EMBL/GenBank/DDBJ whole genome shotgun (WGS) entry which is preliminary data.</text>
</comment>
<evidence type="ECO:0000313" key="2">
    <source>
        <dbReference type="EMBL" id="EUA90435.1"/>
    </source>
</evidence>
<protein>
    <submittedName>
        <fullName evidence="2">Uncharacterized protein</fullName>
    </submittedName>
</protein>
<proteinExistence type="predicted"/>
<dbReference type="EMBL" id="JAOL01000105">
    <property type="protein sequence ID" value="EUA90435.1"/>
    <property type="molecule type" value="Genomic_DNA"/>
</dbReference>
<name>A0ABN0R0C0_MYCUL</name>
<feature type="region of interest" description="Disordered" evidence="1">
    <location>
        <begin position="45"/>
        <end position="69"/>
    </location>
</feature>
<dbReference type="PANTHER" id="PTHR33434:SF4">
    <property type="entry name" value="PHOSPHATASE PROTEIN"/>
    <property type="match status" value="1"/>
</dbReference>
<keyword evidence="3" id="KW-1185">Reference proteome</keyword>
<evidence type="ECO:0000313" key="3">
    <source>
        <dbReference type="Proteomes" id="UP000020681"/>
    </source>
</evidence>
<dbReference type="InterPro" id="IPR050270">
    <property type="entry name" value="DegV_domain_contain"/>
</dbReference>
<evidence type="ECO:0000256" key="1">
    <source>
        <dbReference type="SAM" id="MobiDB-lite"/>
    </source>
</evidence>
<accession>A0ABN0R0C0</accession>
<reference evidence="2 3" key="1">
    <citation type="submission" date="2014-01" db="EMBL/GenBank/DDBJ databases">
        <authorList>
            <person name="Dobos K."/>
            <person name="Lenaerts A."/>
            <person name="Ordway D."/>
            <person name="DeGroote M.A."/>
            <person name="Parker T."/>
            <person name="Sizemore C."/>
            <person name="Tallon L.J."/>
            <person name="Sadzewicz L.K."/>
            <person name="Sengamalay N."/>
            <person name="Fraser C.M."/>
            <person name="Hine E."/>
            <person name="Shefchek K.A."/>
            <person name="Das S.P."/>
            <person name="Tettelin H."/>
        </authorList>
    </citation>
    <scope>NUCLEOTIDE SEQUENCE [LARGE SCALE GENOMIC DNA]</scope>
    <source>
        <strain evidence="2 3">Harvey</strain>
    </source>
</reference>
<dbReference type="PANTHER" id="PTHR33434">
    <property type="entry name" value="DEGV DOMAIN-CONTAINING PROTEIN DR_1986-RELATED"/>
    <property type="match status" value="1"/>
</dbReference>